<accession>A0A919SM75</accession>
<evidence type="ECO:0000256" key="1">
    <source>
        <dbReference type="SAM" id="MobiDB-lite"/>
    </source>
</evidence>
<gene>
    <name evidence="2" type="ORF">Aau02nite_55060</name>
</gene>
<feature type="region of interest" description="Disordered" evidence="1">
    <location>
        <begin position="66"/>
        <end position="203"/>
    </location>
</feature>
<evidence type="ECO:0000313" key="3">
    <source>
        <dbReference type="Proteomes" id="UP000681340"/>
    </source>
</evidence>
<evidence type="ECO:0000313" key="2">
    <source>
        <dbReference type="EMBL" id="GIM73248.1"/>
    </source>
</evidence>
<dbReference type="RefSeq" id="WP_212991427.1">
    <property type="nucleotide sequence ID" value="NZ_BAABEA010000049.1"/>
</dbReference>
<name>A0A919SM75_9ACTN</name>
<sequence>MGVMDVTTTAQPLDRRRDKAGTASAAATAAEAAVTDIDRQLETLTSLAEQQQQALRRATEEAKRLKRSLKAAEQRRAELAKDRRRAVAKAGRARAKADLAEARYDKEVLAELVRREKEKDRSASRPAAGKELEPAPERAPAVPSSRPVETRTTDSKAADGAAPARSSRRSPVADPPPEKPDEATQTARRTAARKTAKAARLIR</sequence>
<dbReference type="Proteomes" id="UP000681340">
    <property type="component" value="Unassembled WGS sequence"/>
</dbReference>
<organism evidence="2 3">
    <name type="scientific">Actinoplanes auranticolor</name>
    <dbReference type="NCBI Taxonomy" id="47988"/>
    <lineage>
        <taxon>Bacteria</taxon>
        <taxon>Bacillati</taxon>
        <taxon>Actinomycetota</taxon>
        <taxon>Actinomycetes</taxon>
        <taxon>Micromonosporales</taxon>
        <taxon>Micromonosporaceae</taxon>
        <taxon>Actinoplanes</taxon>
    </lineage>
</organism>
<dbReference type="EMBL" id="BOQL01000043">
    <property type="protein sequence ID" value="GIM73248.1"/>
    <property type="molecule type" value="Genomic_DNA"/>
</dbReference>
<protein>
    <submittedName>
        <fullName evidence="2">Uncharacterized protein</fullName>
    </submittedName>
</protein>
<feature type="compositionally biased region" description="Basic and acidic residues" evidence="1">
    <location>
        <begin position="95"/>
        <end position="136"/>
    </location>
</feature>
<feature type="compositionally biased region" description="Basic residues" evidence="1">
    <location>
        <begin position="190"/>
        <end position="203"/>
    </location>
</feature>
<feature type="compositionally biased region" description="Basic residues" evidence="1">
    <location>
        <begin position="82"/>
        <end position="94"/>
    </location>
</feature>
<dbReference type="AlphaFoldDB" id="A0A919SM75"/>
<keyword evidence="3" id="KW-1185">Reference proteome</keyword>
<feature type="compositionally biased region" description="Polar residues" evidence="1">
    <location>
        <begin position="1"/>
        <end position="11"/>
    </location>
</feature>
<feature type="region of interest" description="Disordered" evidence="1">
    <location>
        <begin position="1"/>
        <end position="24"/>
    </location>
</feature>
<reference evidence="2" key="1">
    <citation type="submission" date="2021-03" db="EMBL/GenBank/DDBJ databases">
        <title>Whole genome shotgun sequence of Actinoplanes auranticolor NBRC 12245.</title>
        <authorList>
            <person name="Komaki H."/>
            <person name="Tamura T."/>
        </authorList>
    </citation>
    <scope>NUCLEOTIDE SEQUENCE</scope>
    <source>
        <strain evidence="2">NBRC 12245</strain>
    </source>
</reference>
<feature type="compositionally biased region" description="Basic and acidic residues" evidence="1">
    <location>
        <begin position="70"/>
        <end position="81"/>
    </location>
</feature>
<comment type="caution">
    <text evidence="2">The sequence shown here is derived from an EMBL/GenBank/DDBJ whole genome shotgun (WGS) entry which is preliminary data.</text>
</comment>
<proteinExistence type="predicted"/>
<feature type="compositionally biased region" description="Basic and acidic residues" evidence="1">
    <location>
        <begin position="148"/>
        <end position="157"/>
    </location>
</feature>